<dbReference type="HOGENOM" id="CLU_013399_0_2_1"/>
<dbReference type="Pfam" id="PF00781">
    <property type="entry name" value="DAGK_cat"/>
    <property type="match status" value="1"/>
</dbReference>
<reference evidence="7 8" key="1">
    <citation type="journal article" date="2011" name="Proc. Natl. Acad. Sci. U.S.A.">
        <title>Evolutionary erosion of yeast sex chromosomes by mating-type switching accidents.</title>
        <authorList>
            <person name="Gordon J.L."/>
            <person name="Armisen D."/>
            <person name="Proux-Wera E."/>
            <person name="Oheigeartaigh S.S."/>
            <person name="Byrne K.P."/>
            <person name="Wolfe K.H."/>
        </authorList>
    </citation>
    <scope>NUCLEOTIDE SEQUENCE [LARGE SCALE GENOMIC DNA]</scope>
    <source>
        <strain evidence="8">ATCC 24235 / CBS 4417 / NBRC 1672 / NRRL Y-8282 / UCD 70-5</strain>
    </source>
</reference>
<evidence type="ECO:0000259" key="6">
    <source>
        <dbReference type="PROSITE" id="PS50146"/>
    </source>
</evidence>
<feature type="region of interest" description="Disordered" evidence="5">
    <location>
        <begin position="1"/>
        <end position="20"/>
    </location>
</feature>
<feature type="region of interest" description="Disordered" evidence="5">
    <location>
        <begin position="168"/>
        <end position="195"/>
    </location>
</feature>
<dbReference type="GO" id="GO:0005794">
    <property type="term" value="C:Golgi apparatus"/>
    <property type="evidence" value="ECO:0007669"/>
    <property type="project" value="EnsemblFungi"/>
</dbReference>
<dbReference type="PROSITE" id="PS50146">
    <property type="entry name" value="DAGK"/>
    <property type="match status" value="1"/>
</dbReference>
<keyword evidence="3" id="KW-0418">Kinase</keyword>
<evidence type="ECO:0000256" key="3">
    <source>
        <dbReference type="ARBA" id="ARBA00022777"/>
    </source>
</evidence>
<dbReference type="PANTHER" id="PTHR12358">
    <property type="entry name" value="SPHINGOSINE KINASE"/>
    <property type="match status" value="1"/>
</dbReference>
<dbReference type="GO" id="GO:0008481">
    <property type="term" value="F:sphingosine kinase activity"/>
    <property type="evidence" value="ECO:0007669"/>
    <property type="project" value="EnsemblFungi"/>
</dbReference>
<dbReference type="Pfam" id="PF19279">
    <property type="entry name" value="YegS_C"/>
    <property type="match status" value="1"/>
</dbReference>
<evidence type="ECO:0000256" key="5">
    <source>
        <dbReference type="SAM" id="MobiDB-lite"/>
    </source>
</evidence>
<name>G8BUE4_TETPH</name>
<dbReference type="Gene3D" id="2.60.200.40">
    <property type="match status" value="1"/>
</dbReference>
<dbReference type="AlphaFoldDB" id="G8BUE4"/>
<sequence>MVKLNSNKHRSKKQHWPKERTYNRALLTEEGIVIKSNNINEAYSNLKRNSVSSLGPAQDSILRRSFSNSTSAFHNSGEFSRFNDLESTHTTDETPEKILSNADLDTLETASVVSCITCLSDTHSITSPRTSGDLPYSFLNGKFPINTVIPFGRILHAKYIDRSLSRRGSDIKRKSPRSSLSKTTTGNSIQSVDSGRSTINESFKDAYEFPTSPDLKTFHSNTSFNSELKDVNFNRKYAKKLIEITFAKPRRHDIIPKRLILDIESILPLEHDLVTEILNRSYQGTRRNRKILAIINEFGGKGNAKKLYFSKAKPILAASRCKVDIVFTEYTGHAINVAKEMDINKYDTIVCASGDGIPYEIINGLYQRKDRAAAFSKLAITQLPCGSANAMSVSCHWTDNVSYAALSIVKSKEVQIDVVCCSQPSYFSTSPRLSFLSQTYGLIAESDINTEFFRWIGAARFEIGVAFNILQKKKYPCELYVKYQARNKNDLKEFYLKKHKSHQAWPNFNSYDIDPENEFTEGSSDDFQEITEENFKLKYPYQEGIPSDWERVSPELTKNLGIFYTGKMPYIAADIKFFPAALPTDGAIDMVLTDGRTAVTRMVPILLALDKGSHVLQPEVIHSKVLAYRIVPKGNNTLFSVDGEKFPNEPLQAEVLPRLCKVLLRNGSFVETAFNNM</sequence>
<dbReference type="EMBL" id="HE612861">
    <property type="protein sequence ID" value="CCE63730.1"/>
    <property type="molecule type" value="Genomic_DNA"/>
</dbReference>
<dbReference type="OMA" id="NTESFRW"/>
<dbReference type="GO" id="GO:0046512">
    <property type="term" value="P:sphingosine biosynthetic process"/>
    <property type="evidence" value="ECO:0007669"/>
    <property type="project" value="TreeGrafter"/>
</dbReference>
<feature type="compositionally biased region" description="Basic residues" evidence="5">
    <location>
        <begin position="1"/>
        <end position="15"/>
    </location>
</feature>
<dbReference type="InterPro" id="IPR050187">
    <property type="entry name" value="Lipid_Phosphate_FormReg"/>
</dbReference>
<feature type="compositionally biased region" description="Polar residues" evidence="5">
    <location>
        <begin position="177"/>
        <end position="195"/>
    </location>
</feature>
<dbReference type="OrthoDB" id="3853857at2759"/>
<keyword evidence="4" id="KW-0067">ATP-binding</keyword>
<accession>G8BUE4</accession>
<protein>
    <recommendedName>
        <fullName evidence="6">DAGKc domain-containing protein</fullName>
    </recommendedName>
</protein>
<proteinExistence type="predicted"/>
<keyword evidence="1" id="KW-0808">Transferase</keyword>
<dbReference type="InterPro" id="IPR001206">
    <property type="entry name" value="Diacylglycerol_kinase_cat_dom"/>
</dbReference>
<dbReference type="eggNOG" id="KOG1116">
    <property type="taxonomic scope" value="Eukaryota"/>
</dbReference>
<evidence type="ECO:0000313" key="8">
    <source>
        <dbReference type="Proteomes" id="UP000005666"/>
    </source>
</evidence>
<dbReference type="InterPro" id="IPR017438">
    <property type="entry name" value="ATP-NAD_kinase_N"/>
</dbReference>
<evidence type="ECO:0000256" key="4">
    <source>
        <dbReference type="ARBA" id="ARBA00022840"/>
    </source>
</evidence>
<dbReference type="SMART" id="SM00046">
    <property type="entry name" value="DAGKc"/>
    <property type="match status" value="1"/>
</dbReference>
<dbReference type="KEGG" id="tpf:TPHA_0F02490"/>
<keyword evidence="2" id="KW-0547">Nucleotide-binding</keyword>
<dbReference type="InterPro" id="IPR045540">
    <property type="entry name" value="YegS/DAGK_C"/>
</dbReference>
<keyword evidence="8" id="KW-1185">Reference proteome</keyword>
<organism evidence="7 8">
    <name type="scientific">Tetrapisispora phaffii (strain ATCC 24235 / CBS 4417 / NBRC 1672 / NRRL Y-8282 / UCD 70-5)</name>
    <name type="common">Yeast</name>
    <name type="synonym">Fabospora phaffii</name>
    <dbReference type="NCBI Taxonomy" id="1071381"/>
    <lineage>
        <taxon>Eukaryota</taxon>
        <taxon>Fungi</taxon>
        <taxon>Dikarya</taxon>
        <taxon>Ascomycota</taxon>
        <taxon>Saccharomycotina</taxon>
        <taxon>Saccharomycetes</taxon>
        <taxon>Saccharomycetales</taxon>
        <taxon>Saccharomycetaceae</taxon>
        <taxon>Tetrapisispora</taxon>
    </lineage>
</organism>
<dbReference type="GeneID" id="11535519"/>
<dbReference type="STRING" id="1071381.G8BUE4"/>
<evidence type="ECO:0000313" key="7">
    <source>
        <dbReference type="EMBL" id="CCE63730.1"/>
    </source>
</evidence>
<dbReference type="RefSeq" id="XP_003686164.1">
    <property type="nucleotide sequence ID" value="XM_003686116.1"/>
</dbReference>
<dbReference type="GO" id="GO:0005524">
    <property type="term" value="F:ATP binding"/>
    <property type="evidence" value="ECO:0007669"/>
    <property type="project" value="UniProtKB-KW"/>
</dbReference>
<dbReference type="InterPro" id="IPR016064">
    <property type="entry name" value="NAD/diacylglycerol_kinase_sf"/>
</dbReference>
<evidence type="ECO:0000256" key="1">
    <source>
        <dbReference type="ARBA" id="ARBA00022679"/>
    </source>
</evidence>
<dbReference type="PANTHER" id="PTHR12358:SF31">
    <property type="entry name" value="ACYLGLYCEROL KINASE, MITOCHONDRIAL"/>
    <property type="match status" value="1"/>
</dbReference>
<gene>
    <name evidence="7" type="primary">TPHA0F02490</name>
    <name evidence="7" type="ordered locus">TPHA_0F02490</name>
</gene>
<evidence type="ECO:0000256" key="2">
    <source>
        <dbReference type="ARBA" id="ARBA00022741"/>
    </source>
</evidence>
<dbReference type="GO" id="GO:0019722">
    <property type="term" value="P:calcium-mediated signaling"/>
    <property type="evidence" value="ECO:0007669"/>
    <property type="project" value="EnsemblFungi"/>
</dbReference>
<dbReference type="SUPFAM" id="SSF111331">
    <property type="entry name" value="NAD kinase/diacylglycerol kinase-like"/>
    <property type="match status" value="1"/>
</dbReference>
<dbReference type="Proteomes" id="UP000005666">
    <property type="component" value="Chromosome 6"/>
</dbReference>
<dbReference type="GO" id="GO:0016020">
    <property type="term" value="C:membrane"/>
    <property type="evidence" value="ECO:0007669"/>
    <property type="project" value="EnsemblFungi"/>
</dbReference>
<feature type="domain" description="DAGKc" evidence="6">
    <location>
        <begin position="286"/>
        <end position="425"/>
    </location>
</feature>
<dbReference type="GO" id="GO:0009408">
    <property type="term" value="P:response to heat"/>
    <property type="evidence" value="ECO:0007669"/>
    <property type="project" value="EnsemblFungi"/>
</dbReference>
<dbReference type="Gene3D" id="3.40.50.10330">
    <property type="entry name" value="Probable inorganic polyphosphate/atp-NAD kinase, domain 1"/>
    <property type="match status" value="1"/>
</dbReference>